<dbReference type="EMBL" id="JBHTMK010000063">
    <property type="protein sequence ID" value="MFD1372929.1"/>
    <property type="molecule type" value="Genomic_DNA"/>
</dbReference>
<evidence type="ECO:0000313" key="1">
    <source>
        <dbReference type="EMBL" id="MFD1372929.1"/>
    </source>
</evidence>
<dbReference type="RefSeq" id="WP_317794658.1">
    <property type="nucleotide sequence ID" value="NZ_AP028461.1"/>
</dbReference>
<sequence>MTNYDDFRDWRRRSRKYEREMDGFTIGDPKDAMIEAEQKAWGDLGNPGLDHYYAGVYFIACGPHIKIGKTGNHPYERMEDFHTGNPYLLELLHVIAIDDEA</sequence>
<organism evidence="1 2">
    <name type="scientific">Actinoplanes sichuanensis</name>
    <dbReference type="NCBI Taxonomy" id="512349"/>
    <lineage>
        <taxon>Bacteria</taxon>
        <taxon>Bacillati</taxon>
        <taxon>Actinomycetota</taxon>
        <taxon>Actinomycetes</taxon>
        <taxon>Micromonosporales</taxon>
        <taxon>Micromonosporaceae</taxon>
        <taxon>Actinoplanes</taxon>
    </lineage>
</organism>
<name>A0ABW4AQV3_9ACTN</name>
<protein>
    <recommendedName>
        <fullName evidence="3">GIY-YIG nuclease family protein</fullName>
    </recommendedName>
</protein>
<keyword evidence="2" id="KW-1185">Reference proteome</keyword>
<accession>A0ABW4AQV3</accession>
<proteinExistence type="predicted"/>
<reference evidence="2" key="1">
    <citation type="journal article" date="2019" name="Int. J. Syst. Evol. Microbiol.">
        <title>The Global Catalogue of Microorganisms (GCM) 10K type strain sequencing project: providing services to taxonomists for standard genome sequencing and annotation.</title>
        <authorList>
            <consortium name="The Broad Institute Genomics Platform"/>
            <consortium name="The Broad Institute Genome Sequencing Center for Infectious Disease"/>
            <person name="Wu L."/>
            <person name="Ma J."/>
        </authorList>
    </citation>
    <scope>NUCLEOTIDE SEQUENCE [LARGE SCALE GENOMIC DNA]</scope>
    <source>
        <strain evidence="2">CCM 7526</strain>
    </source>
</reference>
<gene>
    <name evidence="1" type="ORF">ACFQ5G_47035</name>
</gene>
<evidence type="ECO:0008006" key="3">
    <source>
        <dbReference type="Google" id="ProtNLM"/>
    </source>
</evidence>
<evidence type="ECO:0000313" key="2">
    <source>
        <dbReference type="Proteomes" id="UP001597183"/>
    </source>
</evidence>
<comment type="caution">
    <text evidence="1">The sequence shown here is derived from an EMBL/GenBank/DDBJ whole genome shotgun (WGS) entry which is preliminary data.</text>
</comment>
<dbReference type="Proteomes" id="UP001597183">
    <property type="component" value="Unassembled WGS sequence"/>
</dbReference>